<dbReference type="SUPFAM" id="SSF58100">
    <property type="entry name" value="Bacterial hemolysins"/>
    <property type="match status" value="1"/>
</dbReference>
<dbReference type="EMBL" id="MU855584">
    <property type="protein sequence ID" value="KAK3901383.1"/>
    <property type="molecule type" value="Genomic_DNA"/>
</dbReference>
<accession>A0AAN6RSZ1</accession>
<sequence>MSTPVWDPVDEAESQLKAAFAGLNDAATKAIIQGIVDTPNRFVLHTRGYYDLRAYVLTGKEFPRTTAEFQGKMPKSAFSKLTTVDPEIYNKTQDTLVNIGSSCFSYHKNDLAKLVLAATAAVQYSENAIMLMEGIDELSLGYQVKILLDPKYVNVADQDQAFKNAREGAQMTLQMLKEEAKSKEDEVNEVLLSLIAFKETTMAYLKDVQFLNKQYNTGPVTNPANMTTPYLQYLDEKVAADIKAFNATVDEAQNTYSEWDKARATAIGTAFAGPIGWIAMGIYAKKAADLEAKYNSLKAQMVTLFQQWQEGATLITYVTQLTKQCDDIDDKMDVAIKAMTELAALFSEQANCYDKIAFNLNGMSKGTGTNSVFNRRAWITKFMGDAITKLKELKGLAGEFAESIIRNYDLATTA</sequence>
<dbReference type="CDD" id="cd22656">
    <property type="entry name" value="ClyA_Cry6Aa-like"/>
    <property type="match status" value="1"/>
</dbReference>
<evidence type="ECO:0000313" key="3">
    <source>
        <dbReference type="Proteomes" id="UP001303889"/>
    </source>
</evidence>
<dbReference type="Proteomes" id="UP001303889">
    <property type="component" value="Unassembled WGS sequence"/>
</dbReference>
<reference evidence="2" key="1">
    <citation type="journal article" date="2023" name="Mol. Phylogenet. Evol.">
        <title>Genome-scale phylogeny and comparative genomics of the fungal order Sordariales.</title>
        <authorList>
            <person name="Hensen N."/>
            <person name="Bonometti L."/>
            <person name="Westerberg I."/>
            <person name="Brannstrom I.O."/>
            <person name="Guillou S."/>
            <person name="Cros-Aarteil S."/>
            <person name="Calhoun S."/>
            <person name="Haridas S."/>
            <person name="Kuo A."/>
            <person name="Mondo S."/>
            <person name="Pangilinan J."/>
            <person name="Riley R."/>
            <person name="LaButti K."/>
            <person name="Andreopoulos B."/>
            <person name="Lipzen A."/>
            <person name="Chen C."/>
            <person name="Yan M."/>
            <person name="Daum C."/>
            <person name="Ng V."/>
            <person name="Clum A."/>
            <person name="Steindorff A."/>
            <person name="Ohm R.A."/>
            <person name="Martin F."/>
            <person name="Silar P."/>
            <person name="Natvig D.O."/>
            <person name="Lalanne C."/>
            <person name="Gautier V."/>
            <person name="Ament-Velasquez S.L."/>
            <person name="Kruys A."/>
            <person name="Hutchinson M.I."/>
            <person name="Powell A.J."/>
            <person name="Barry K."/>
            <person name="Miller A.N."/>
            <person name="Grigoriev I.V."/>
            <person name="Debuchy R."/>
            <person name="Gladieux P."/>
            <person name="Hiltunen Thoren M."/>
            <person name="Johannesson H."/>
        </authorList>
    </citation>
    <scope>NUCLEOTIDE SEQUENCE</scope>
    <source>
        <strain evidence="2">CBS 103.79</strain>
    </source>
</reference>
<gene>
    <name evidence="2" type="ORF">C8A05DRAFT_34940</name>
</gene>
<comment type="caution">
    <text evidence="2">The sequence shown here is derived from an EMBL/GenBank/DDBJ whole genome shotgun (WGS) entry which is preliminary data.</text>
</comment>
<name>A0AAN6RSZ1_9PEZI</name>
<evidence type="ECO:0000256" key="1">
    <source>
        <dbReference type="SAM" id="Coils"/>
    </source>
</evidence>
<proteinExistence type="predicted"/>
<feature type="coiled-coil region" evidence="1">
    <location>
        <begin position="166"/>
        <end position="193"/>
    </location>
</feature>
<organism evidence="2 3">
    <name type="scientific">Staphylotrichum tortipilum</name>
    <dbReference type="NCBI Taxonomy" id="2831512"/>
    <lineage>
        <taxon>Eukaryota</taxon>
        <taxon>Fungi</taxon>
        <taxon>Dikarya</taxon>
        <taxon>Ascomycota</taxon>
        <taxon>Pezizomycotina</taxon>
        <taxon>Sordariomycetes</taxon>
        <taxon>Sordariomycetidae</taxon>
        <taxon>Sordariales</taxon>
        <taxon>Chaetomiaceae</taxon>
        <taxon>Staphylotrichum</taxon>
    </lineage>
</organism>
<dbReference type="Gene3D" id="1.20.1170.10">
    <property type="match status" value="1"/>
</dbReference>
<keyword evidence="1" id="KW-0175">Coiled coil</keyword>
<protein>
    <submittedName>
        <fullName evidence="2">Uncharacterized protein</fullName>
    </submittedName>
</protein>
<dbReference type="AlphaFoldDB" id="A0AAN6RSZ1"/>
<evidence type="ECO:0000313" key="2">
    <source>
        <dbReference type="EMBL" id="KAK3901383.1"/>
    </source>
</evidence>
<feature type="coiled-coil region" evidence="1">
    <location>
        <begin position="280"/>
        <end position="307"/>
    </location>
</feature>
<keyword evidence="3" id="KW-1185">Reference proteome</keyword>
<reference evidence="2" key="2">
    <citation type="submission" date="2023-05" db="EMBL/GenBank/DDBJ databases">
        <authorList>
            <consortium name="Lawrence Berkeley National Laboratory"/>
            <person name="Steindorff A."/>
            <person name="Hensen N."/>
            <person name="Bonometti L."/>
            <person name="Westerberg I."/>
            <person name="Brannstrom I.O."/>
            <person name="Guillou S."/>
            <person name="Cros-Aarteil S."/>
            <person name="Calhoun S."/>
            <person name="Haridas S."/>
            <person name="Kuo A."/>
            <person name="Mondo S."/>
            <person name="Pangilinan J."/>
            <person name="Riley R."/>
            <person name="Labutti K."/>
            <person name="Andreopoulos B."/>
            <person name="Lipzen A."/>
            <person name="Chen C."/>
            <person name="Yanf M."/>
            <person name="Daum C."/>
            <person name="Ng V."/>
            <person name="Clum A."/>
            <person name="Ohm R."/>
            <person name="Martin F."/>
            <person name="Silar P."/>
            <person name="Natvig D."/>
            <person name="Lalanne C."/>
            <person name="Gautier V."/>
            <person name="Ament-Velasquez S.L."/>
            <person name="Kruys A."/>
            <person name="Hutchinson M.I."/>
            <person name="Powell A.J."/>
            <person name="Barry K."/>
            <person name="Miller A.N."/>
            <person name="Grigoriev I.V."/>
            <person name="Debuchy R."/>
            <person name="Gladieux P."/>
            <person name="Thoren M.H."/>
            <person name="Johannesson H."/>
        </authorList>
    </citation>
    <scope>NUCLEOTIDE SEQUENCE</scope>
    <source>
        <strain evidence="2">CBS 103.79</strain>
    </source>
</reference>